<keyword evidence="4" id="KW-1185">Reference proteome</keyword>
<dbReference type="InterPro" id="IPR036397">
    <property type="entry name" value="RNaseH_sf"/>
</dbReference>
<evidence type="ECO:0000259" key="2">
    <source>
        <dbReference type="Pfam" id="PF13358"/>
    </source>
</evidence>
<dbReference type="AlphaFoldDB" id="A0A8H4L487"/>
<comment type="caution">
    <text evidence="3">The sequence shown here is derived from an EMBL/GenBank/DDBJ whole genome shotgun (WGS) entry which is preliminary data.</text>
</comment>
<name>A0A8H4L487_9HYPO</name>
<dbReference type="Proteomes" id="UP000554235">
    <property type="component" value="Unassembled WGS sequence"/>
</dbReference>
<proteinExistence type="predicted"/>
<feature type="region of interest" description="Disordered" evidence="1">
    <location>
        <begin position="1"/>
        <end position="48"/>
    </location>
</feature>
<dbReference type="Gene3D" id="3.30.420.10">
    <property type="entry name" value="Ribonuclease H-like superfamily/Ribonuclease H"/>
    <property type="match status" value="1"/>
</dbReference>
<dbReference type="GO" id="GO:0003676">
    <property type="term" value="F:nucleic acid binding"/>
    <property type="evidence" value="ECO:0007669"/>
    <property type="project" value="InterPro"/>
</dbReference>
<dbReference type="Pfam" id="PF13358">
    <property type="entry name" value="DDE_3"/>
    <property type="match status" value="1"/>
</dbReference>
<gene>
    <name evidence="3" type="ORF">FALBO_11198</name>
</gene>
<organism evidence="3 4">
    <name type="scientific">Fusarium albosuccineum</name>
    <dbReference type="NCBI Taxonomy" id="1237068"/>
    <lineage>
        <taxon>Eukaryota</taxon>
        <taxon>Fungi</taxon>
        <taxon>Dikarya</taxon>
        <taxon>Ascomycota</taxon>
        <taxon>Pezizomycotina</taxon>
        <taxon>Sordariomycetes</taxon>
        <taxon>Hypocreomycetidae</taxon>
        <taxon>Hypocreales</taxon>
        <taxon>Nectriaceae</taxon>
        <taxon>Fusarium</taxon>
        <taxon>Fusarium decemcellulare species complex</taxon>
    </lineage>
</organism>
<dbReference type="OrthoDB" id="4980266at2759"/>
<feature type="compositionally biased region" description="Low complexity" evidence="1">
    <location>
        <begin position="1"/>
        <end position="15"/>
    </location>
</feature>
<accession>A0A8H4L487</accession>
<dbReference type="InterPro" id="IPR038717">
    <property type="entry name" value="Tc1-like_DDE_dom"/>
</dbReference>
<feature type="domain" description="Tc1-like transposase DDE" evidence="2">
    <location>
        <begin position="286"/>
        <end position="352"/>
    </location>
</feature>
<evidence type="ECO:0000313" key="3">
    <source>
        <dbReference type="EMBL" id="KAF4461991.1"/>
    </source>
</evidence>
<evidence type="ECO:0000313" key="4">
    <source>
        <dbReference type="Proteomes" id="UP000554235"/>
    </source>
</evidence>
<sequence length="396" mass="46021">MTSNAESSSASSPPSFIIYEDDEPQDELPNEPPHDLFPHCRPVNPLQELPQPTVTRHKENDLSRDDRVGLQKMKEWTGWGTSKIADTVPFTYRQVQYALESPLTPQKSKKKPSSHRLKQRQLLALHNFIQEDPRHRDISWQDYRTVVPGFVDVGITAIKSGMDALGYIRRQPGKRPRTSPEIRRARVQMSKAILARWPDIDDWINGNIIWSDKKTFYATNQGIRRTTIHQTKDIRLFRRERLKGHSVNHWGSFSGRWKGPNYVFPPNMTNNARTYSVGPLRRANSFLWQLRQLSSCRDIVFMQDNSSVHTSAFVQGWISALGIPLLMWAAWSPDLNPIENLWSLMELWIDDNYDTQNLSVQEQREAISEETLIRLSLSARERFQKCILEEGWPLDY</sequence>
<feature type="compositionally biased region" description="Acidic residues" evidence="1">
    <location>
        <begin position="19"/>
        <end position="29"/>
    </location>
</feature>
<reference evidence="3 4" key="1">
    <citation type="submission" date="2020-01" db="EMBL/GenBank/DDBJ databases">
        <title>Identification and distribution of gene clusters putatively required for synthesis of sphingolipid metabolism inhibitors in phylogenetically diverse species of the filamentous fungus Fusarium.</title>
        <authorList>
            <person name="Kim H.-S."/>
            <person name="Busman M."/>
            <person name="Brown D.W."/>
            <person name="Divon H."/>
            <person name="Uhlig S."/>
            <person name="Proctor R.H."/>
        </authorList>
    </citation>
    <scope>NUCLEOTIDE SEQUENCE [LARGE SCALE GENOMIC DNA]</scope>
    <source>
        <strain evidence="3 4">NRRL 20459</strain>
    </source>
</reference>
<evidence type="ECO:0000256" key="1">
    <source>
        <dbReference type="SAM" id="MobiDB-lite"/>
    </source>
</evidence>
<protein>
    <submittedName>
        <fullName evidence="3">Transposable element tc1 transposase</fullName>
    </submittedName>
</protein>
<dbReference type="EMBL" id="JAADYS010001608">
    <property type="protein sequence ID" value="KAF4461991.1"/>
    <property type="molecule type" value="Genomic_DNA"/>
</dbReference>